<accession>A0A239TGB2</accession>
<name>A0A239TGB2_9STAP</name>
<evidence type="ECO:0000313" key="2">
    <source>
        <dbReference type="Proteomes" id="UP000321736"/>
    </source>
</evidence>
<dbReference type="RefSeq" id="WP_095102881.1">
    <property type="nucleotide sequence ID" value="NZ_BKAR01000002.1"/>
</dbReference>
<comment type="caution">
    <text evidence="1">The sequence shown here is derived from an EMBL/GenBank/DDBJ whole genome shotgun (WGS) entry which is preliminary data.</text>
</comment>
<proteinExistence type="predicted"/>
<protein>
    <submittedName>
        <fullName evidence="1">Uncharacterized protein</fullName>
    </submittedName>
</protein>
<evidence type="ECO:0000313" key="1">
    <source>
        <dbReference type="EMBL" id="GEP83593.1"/>
    </source>
</evidence>
<dbReference type="AlphaFoldDB" id="A0A239TGB2"/>
<keyword evidence="2" id="KW-1185">Reference proteome</keyword>
<reference evidence="1 2" key="1">
    <citation type="submission" date="2019-07" db="EMBL/GenBank/DDBJ databases">
        <title>Whole genome shotgun sequence of Staphylococcus piscifermentans NBRC 109625.</title>
        <authorList>
            <person name="Hosoyama A."/>
            <person name="Uohara A."/>
            <person name="Ohji S."/>
            <person name="Ichikawa N."/>
        </authorList>
    </citation>
    <scope>NUCLEOTIDE SEQUENCE [LARGE SCALE GENOMIC DNA]</scope>
    <source>
        <strain evidence="1 2">NBRC 109625</strain>
    </source>
</reference>
<dbReference type="EMBL" id="BKAR01000002">
    <property type="protein sequence ID" value="GEP83593.1"/>
    <property type="molecule type" value="Genomic_DNA"/>
</dbReference>
<sequence>MKVTSIIIVVLFSFIWSWLTRNLLPSNISDVKGRKSKRYDEREKIMFAEVFAKSFVGIIYFVLFALLLRIIGISEDSRNLFLKFPEATIIVVALLLLVVNYFLVKRKYTVRD</sequence>
<gene>
    <name evidence="1" type="ORF">SPI02_01780</name>
</gene>
<dbReference type="OrthoDB" id="2411821at2"/>
<organism evidence="1 2">
    <name type="scientific">Staphylococcus piscifermentans</name>
    <dbReference type="NCBI Taxonomy" id="70258"/>
    <lineage>
        <taxon>Bacteria</taxon>
        <taxon>Bacillati</taxon>
        <taxon>Bacillota</taxon>
        <taxon>Bacilli</taxon>
        <taxon>Bacillales</taxon>
        <taxon>Staphylococcaceae</taxon>
        <taxon>Staphylococcus</taxon>
    </lineage>
</organism>
<dbReference type="Proteomes" id="UP000321736">
    <property type="component" value="Unassembled WGS sequence"/>
</dbReference>